<evidence type="ECO:0000313" key="3">
    <source>
        <dbReference type="Proteomes" id="UP000680805"/>
    </source>
</evidence>
<feature type="region of interest" description="Disordered" evidence="1">
    <location>
        <begin position="1"/>
        <end position="22"/>
    </location>
</feature>
<evidence type="ECO:0000313" key="2">
    <source>
        <dbReference type="EMBL" id="QWG16126.1"/>
    </source>
</evidence>
<organism evidence="2 3">
    <name type="scientific">Bradyrhizobium sediminis</name>
    <dbReference type="NCBI Taxonomy" id="2840469"/>
    <lineage>
        <taxon>Bacteria</taxon>
        <taxon>Pseudomonadati</taxon>
        <taxon>Pseudomonadota</taxon>
        <taxon>Alphaproteobacteria</taxon>
        <taxon>Hyphomicrobiales</taxon>
        <taxon>Nitrobacteraceae</taxon>
        <taxon>Bradyrhizobium</taxon>
    </lineage>
</organism>
<dbReference type="RefSeq" id="WP_215611864.1">
    <property type="nucleotide sequence ID" value="NZ_CP076135.1"/>
</dbReference>
<protein>
    <submittedName>
        <fullName evidence="2">Uncharacterized protein</fullName>
    </submittedName>
</protein>
<dbReference type="KEGG" id="bsei:KMZ68_13840"/>
<proteinExistence type="predicted"/>
<evidence type="ECO:0000256" key="1">
    <source>
        <dbReference type="SAM" id="MobiDB-lite"/>
    </source>
</evidence>
<name>A0A975RQX8_9BRAD</name>
<accession>A0A975RQX8</accession>
<dbReference type="Proteomes" id="UP000680805">
    <property type="component" value="Chromosome"/>
</dbReference>
<gene>
    <name evidence="2" type="ORF">KMZ68_13840</name>
</gene>
<dbReference type="EMBL" id="CP076135">
    <property type="protein sequence ID" value="QWG16126.1"/>
    <property type="molecule type" value="Genomic_DNA"/>
</dbReference>
<sequence>MSDKDDTDSAPSKSVAPRSHTDVDAIIAEGRAQQGGDFDAWKVGRSLGMSDQKIRMGIGLLTGMNATAAAKAAGYLGEGNALRSAASKTARSKGMQSFLKAAADHRAGKPDAPLTDAEKLKELARLARSNNPQMQVRAIEAHTQLQEDMGMREKAPVDHDPVNTLREIAALSPLCAVVADELARIHGINFSSAQTLAMPSAEAKQQDAVIPIKAHSLNGAASGDARGVGQ</sequence>
<dbReference type="AlphaFoldDB" id="A0A975RQX8"/>
<reference evidence="2" key="1">
    <citation type="submission" date="2021-06" db="EMBL/GenBank/DDBJ databases">
        <title>Bradyrhizobium sp. S2-11-2 Genome sequencing.</title>
        <authorList>
            <person name="Jin L."/>
        </authorList>
    </citation>
    <scope>NUCLEOTIDE SEQUENCE</scope>
    <source>
        <strain evidence="2">S2-11-2</strain>
    </source>
</reference>